<dbReference type="VEuPathDB" id="VectorBase:CPIJ010704"/>
<organism>
    <name type="scientific">Culex quinquefasciatus</name>
    <name type="common">Southern house mosquito</name>
    <name type="synonym">Culex pungens</name>
    <dbReference type="NCBI Taxonomy" id="7176"/>
    <lineage>
        <taxon>Eukaryota</taxon>
        <taxon>Metazoa</taxon>
        <taxon>Ecdysozoa</taxon>
        <taxon>Arthropoda</taxon>
        <taxon>Hexapoda</taxon>
        <taxon>Insecta</taxon>
        <taxon>Pterygota</taxon>
        <taxon>Neoptera</taxon>
        <taxon>Endopterygota</taxon>
        <taxon>Diptera</taxon>
        <taxon>Nematocera</taxon>
        <taxon>Culicoidea</taxon>
        <taxon>Culicidae</taxon>
        <taxon>Culicinae</taxon>
        <taxon>Culicini</taxon>
        <taxon>Culex</taxon>
        <taxon>Culex</taxon>
    </lineage>
</organism>
<evidence type="ECO:0000256" key="1">
    <source>
        <dbReference type="SAM" id="MobiDB-lite"/>
    </source>
</evidence>
<dbReference type="Proteomes" id="UP000002320">
    <property type="component" value="Unassembled WGS sequence"/>
</dbReference>
<dbReference type="eggNOG" id="ENOG502SB2U">
    <property type="taxonomic scope" value="Eukaryota"/>
</dbReference>
<dbReference type="KEGG" id="cqu:CpipJ_CPIJ010704"/>
<evidence type="ECO:0000313" key="4">
    <source>
        <dbReference type="Proteomes" id="UP000002320"/>
    </source>
</evidence>
<reference evidence="3" key="2">
    <citation type="submission" date="2020-05" db="UniProtKB">
        <authorList>
            <consortium name="EnsemblMetazoa"/>
        </authorList>
    </citation>
    <scope>IDENTIFICATION</scope>
    <source>
        <strain evidence="3">JHB</strain>
    </source>
</reference>
<accession>B0WWH3</accession>
<dbReference type="EMBL" id="DS232147">
    <property type="protein sequence ID" value="EDS36065.1"/>
    <property type="molecule type" value="Genomic_DNA"/>
</dbReference>
<evidence type="ECO:0000313" key="2">
    <source>
        <dbReference type="EMBL" id="EDS36065.1"/>
    </source>
</evidence>
<feature type="compositionally biased region" description="Low complexity" evidence="1">
    <location>
        <begin position="136"/>
        <end position="155"/>
    </location>
</feature>
<dbReference type="AlphaFoldDB" id="B0WWH3"/>
<keyword evidence="4" id="KW-1185">Reference proteome</keyword>
<dbReference type="VEuPathDB" id="VectorBase:CQUJHB001937"/>
<name>B0WWH3_CULQU</name>
<gene>
    <name evidence="3" type="primary">6044204</name>
    <name evidence="2" type="ORF">CpipJ_CPIJ010704</name>
</gene>
<dbReference type="HOGENOM" id="CLU_1612428_0_0_1"/>
<feature type="compositionally biased region" description="Polar residues" evidence="1">
    <location>
        <begin position="156"/>
        <end position="165"/>
    </location>
</feature>
<sequence>MLANSFSLLVCAGSLFVFLLLLESINQVFCFAVVLVAHGNLSVWFLASKQSSQALKDAINPTKAPIPSTTDDTPDFNRQKVSLQVPDELFGSSFTLVTNISTRVGNLIMSSARRAGEFLWIFQPLVGNNLKIDLPTTTTTTPRTTTRTTRATTTASSAVATNEIK</sequence>
<proteinExistence type="predicted"/>
<dbReference type="InParanoid" id="B0WWH3"/>
<feature type="region of interest" description="Disordered" evidence="1">
    <location>
        <begin position="136"/>
        <end position="165"/>
    </location>
</feature>
<protein>
    <submittedName>
        <fullName evidence="2 3">Uncharacterized protein</fullName>
    </submittedName>
</protein>
<reference evidence="2" key="1">
    <citation type="submission" date="2007-03" db="EMBL/GenBank/DDBJ databases">
        <title>Annotation of Culex pipiens quinquefasciatus.</title>
        <authorList>
            <consortium name="The Broad Institute Genome Sequencing Platform"/>
            <person name="Atkinson P.W."/>
            <person name="Hemingway J."/>
            <person name="Christensen B.M."/>
            <person name="Higgs S."/>
            <person name="Kodira C."/>
            <person name="Hannick L."/>
            <person name="Megy K."/>
            <person name="O'Leary S."/>
            <person name="Pearson M."/>
            <person name="Haas B.J."/>
            <person name="Mauceli E."/>
            <person name="Wortman J.R."/>
            <person name="Lee N.H."/>
            <person name="Guigo R."/>
            <person name="Stanke M."/>
            <person name="Alvarado L."/>
            <person name="Amedeo P."/>
            <person name="Antoine C.H."/>
            <person name="Arensburger P."/>
            <person name="Bidwell S.L."/>
            <person name="Crawford M."/>
            <person name="Camaro F."/>
            <person name="Devon K."/>
            <person name="Engels R."/>
            <person name="Hammond M."/>
            <person name="Howarth C."/>
            <person name="Koehrsen M."/>
            <person name="Lawson D."/>
            <person name="Montgomery P."/>
            <person name="Nene V."/>
            <person name="Nusbaum C."/>
            <person name="Puiu D."/>
            <person name="Romero-Severson J."/>
            <person name="Severson D.W."/>
            <person name="Shumway M."/>
            <person name="Sisk P."/>
            <person name="Stolte C."/>
            <person name="Zeng Q."/>
            <person name="Eisenstadt E."/>
            <person name="Fraser-Liggett C."/>
            <person name="Strausberg R."/>
            <person name="Galagan J."/>
            <person name="Birren B."/>
            <person name="Collins F.H."/>
        </authorList>
    </citation>
    <scope>NUCLEOTIDE SEQUENCE [LARGE SCALE GENOMIC DNA]</scope>
    <source>
        <strain evidence="2">JHB</strain>
    </source>
</reference>
<evidence type="ECO:0000313" key="3">
    <source>
        <dbReference type="EnsemblMetazoa" id="CPIJ010704-PA"/>
    </source>
</evidence>
<dbReference type="EnsemblMetazoa" id="CPIJ010704-RA">
    <property type="protein sequence ID" value="CPIJ010704-PA"/>
    <property type="gene ID" value="CPIJ010704"/>
</dbReference>
<dbReference type="OMA" id="AGEFLWI"/>
<dbReference type="OrthoDB" id="8197466at2759"/>